<dbReference type="Gene3D" id="1.10.260.40">
    <property type="entry name" value="lambda repressor-like DNA-binding domains"/>
    <property type="match status" value="1"/>
</dbReference>
<name>A0ABX2DSJ4_9BACL</name>
<organism evidence="3 4">
    <name type="scientific">Paenibacillus tritici</name>
    <dbReference type="NCBI Taxonomy" id="1873425"/>
    <lineage>
        <taxon>Bacteria</taxon>
        <taxon>Bacillati</taxon>
        <taxon>Bacillota</taxon>
        <taxon>Bacilli</taxon>
        <taxon>Bacillales</taxon>
        <taxon>Paenibacillaceae</taxon>
        <taxon>Paenibacillus</taxon>
    </lineage>
</organism>
<dbReference type="PROSITE" id="PS50943">
    <property type="entry name" value="HTH_CROC1"/>
    <property type="match status" value="1"/>
</dbReference>
<dbReference type="RefSeq" id="WP_173136832.1">
    <property type="nucleotide sequence ID" value="NZ_JABMKX010000010.1"/>
</dbReference>
<dbReference type="PANTHER" id="PTHR46558">
    <property type="entry name" value="TRACRIPTIONAL REGULATORY PROTEIN-RELATED-RELATED"/>
    <property type="match status" value="1"/>
</dbReference>
<sequence length="81" mass="9388">MKKKGKLVNNLHILRAEKRWTQDEVAKKLDVSRMTISSIEGNRYSPSLILAFEIARLFDKEITEVFRYVTHEEDKGGGDHV</sequence>
<dbReference type="InterPro" id="IPR001387">
    <property type="entry name" value="Cro/C1-type_HTH"/>
</dbReference>
<protein>
    <submittedName>
        <fullName evidence="3">Helix-turn-helix transcriptional regulator</fullName>
    </submittedName>
</protein>
<accession>A0ABX2DSJ4</accession>
<keyword evidence="4" id="KW-1185">Reference proteome</keyword>
<feature type="domain" description="HTH cro/C1-type" evidence="2">
    <location>
        <begin position="11"/>
        <end position="65"/>
    </location>
</feature>
<proteinExistence type="predicted"/>
<evidence type="ECO:0000259" key="2">
    <source>
        <dbReference type="PROSITE" id="PS50943"/>
    </source>
</evidence>
<dbReference type="EMBL" id="JABMKX010000010">
    <property type="protein sequence ID" value="NQX47557.1"/>
    <property type="molecule type" value="Genomic_DNA"/>
</dbReference>
<keyword evidence="1" id="KW-0238">DNA-binding</keyword>
<comment type="caution">
    <text evidence="3">The sequence shown here is derived from an EMBL/GenBank/DDBJ whole genome shotgun (WGS) entry which is preliminary data.</text>
</comment>
<dbReference type="SUPFAM" id="SSF47413">
    <property type="entry name" value="lambda repressor-like DNA-binding domains"/>
    <property type="match status" value="1"/>
</dbReference>
<dbReference type="Pfam" id="PF01381">
    <property type="entry name" value="HTH_3"/>
    <property type="match status" value="1"/>
</dbReference>
<evidence type="ECO:0000313" key="3">
    <source>
        <dbReference type="EMBL" id="NQX47557.1"/>
    </source>
</evidence>
<dbReference type="CDD" id="cd00093">
    <property type="entry name" value="HTH_XRE"/>
    <property type="match status" value="1"/>
</dbReference>
<evidence type="ECO:0000256" key="1">
    <source>
        <dbReference type="ARBA" id="ARBA00023125"/>
    </source>
</evidence>
<dbReference type="Proteomes" id="UP000711047">
    <property type="component" value="Unassembled WGS sequence"/>
</dbReference>
<gene>
    <name evidence="3" type="ORF">HQN87_19665</name>
</gene>
<dbReference type="PANTHER" id="PTHR46558:SF4">
    <property type="entry name" value="DNA-BIDING PHAGE PROTEIN"/>
    <property type="match status" value="1"/>
</dbReference>
<reference evidence="3 4" key="1">
    <citation type="submission" date="2020-05" db="EMBL/GenBank/DDBJ databases">
        <title>Paenibacillus glebae, sp. nov., Paenibacillus humi sp. nov., Paenibacillus pedi sp. nov., Paenibacillus terrestris sp. nov. and Paenibacillus terricola sp. nov., isolated from a forest top soil sample.</title>
        <authorList>
            <person name="Qi S."/>
            <person name="Carlier A."/>
            <person name="Cnockaert M."/>
            <person name="Vandamme P."/>
        </authorList>
    </citation>
    <scope>NUCLEOTIDE SEQUENCE [LARGE SCALE GENOMIC DNA]</scope>
    <source>
        <strain evidence="3 4">LMG 29502</strain>
    </source>
</reference>
<evidence type="ECO:0000313" key="4">
    <source>
        <dbReference type="Proteomes" id="UP000711047"/>
    </source>
</evidence>
<dbReference type="SMART" id="SM00530">
    <property type="entry name" value="HTH_XRE"/>
    <property type="match status" value="1"/>
</dbReference>
<dbReference type="InterPro" id="IPR010982">
    <property type="entry name" value="Lambda_DNA-bd_dom_sf"/>
</dbReference>